<keyword evidence="4" id="KW-0406">Ion transport</keyword>
<comment type="caution">
    <text evidence="6">The sequence shown here is derived from an EMBL/GenBank/DDBJ whole genome shotgun (WGS) entry which is preliminary data.</text>
</comment>
<dbReference type="GO" id="GO:0006813">
    <property type="term" value="P:potassium ion transport"/>
    <property type="evidence" value="ECO:0007669"/>
    <property type="project" value="UniProtKB-KW"/>
</dbReference>
<dbReference type="InterPro" id="IPR057291">
    <property type="entry name" value="CHX17_2nd"/>
</dbReference>
<dbReference type="PANTHER" id="PTHR32468:SF101">
    <property type="entry name" value="CATION_H+ EXCHANGER 2"/>
    <property type="match status" value="1"/>
</dbReference>
<evidence type="ECO:0000256" key="2">
    <source>
        <dbReference type="ARBA" id="ARBA00022538"/>
    </source>
</evidence>
<dbReference type="GO" id="GO:0098662">
    <property type="term" value="P:inorganic cation transmembrane transport"/>
    <property type="evidence" value="ECO:0007669"/>
    <property type="project" value="TreeGrafter"/>
</dbReference>
<evidence type="ECO:0000313" key="7">
    <source>
        <dbReference type="Proteomes" id="UP000265520"/>
    </source>
</evidence>
<dbReference type="GO" id="GO:0006885">
    <property type="term" value="P:regulation of pH"/>
    <property type="evidence" value="ECO:0007669"/>
    <property type="project" value="TreeGrafter"/>
</dbReference>
<feature type="domain" description="Cation/H(+) antiporter central" evidence="5">
    <location>
        <begin position="4"/>
        <end position="68"/>
    </location>
</feature>
<dbReference type="Pfam" id="PF23256">
    <property type="entry name" value="CHX17_2nd"/>
    <property type="match status" value="1"/>
</dbReference>
<dbReference type="InterPro" id="IPR050794">
    <property type="entry name" value="CPA2_transporter"/>
</dbReference>
<dbReference type="PANTHER" id="PTHR32468">
    <property type="entry name" value="CATION/H + ANTIPORTER"/>
    <property type="match status" value="1"/>
</dbReference>
<dbReference type="GO" id="GO:0012505">
    <property type="term" value="C:endomembrane system"/>
    <property type="evidence" value="ECO:0007669"/>
    <property type="project" value="TreeGrafter"/>
</dbReference>
<evidence type="ECO:0000256" key="4">
    <source>
        <dbReference type="ARBA" id="ARBA00023065"/>
    </source>
</evidence>
<dbReference type="Proteomes" id="UP000265520">
    <property type="component" value="Unassembled WGS sequence"/>
</dbReference>
<organism evidence="6 7">
    <name type="scientific">Trifolium medium</name>
    <dbReference type="NCBI Taxonomy" id="97028"/>
    <lineage>
        <taxon>Eukaryota</taxon>
        <taxon>Viridiplantae</taxon>
        <taxon>Streptophyta</taxon>
        <taxon>Embryophyta</taxon>
        <taxon>Tracheophyta</taxon>
        <taxon>Spermatophyta</taxon>
        <taxon>Magnoliopsida</taxon>
        <taxon>eudicotyledons</taxon>
        <taxon>Gunneridae</taxon>
        <taxon>Pentapetalae</taxon>
        <taxon>rosids</taxon>
        <taxon>fabids</taxon>
        <taxon>Fabales</taxon>
        <taxon>Fabaceae</taxon>
        <taxon>Papilionoideae</taxon>
        <taxon>50 kb inversion clade</taxon>
        <taxon>NPAAA clade</taxon>
        <taxon>Hologalegina</taxon>
        <taxon>IRL clade</taxon>
        <taxon>Trifolieae</taxon>
        <taxon>Trifolium</taxon>
    </lineage>
</organism>
<evidence type="ECO:0000313" key="6">
    <source>
        <dbReference type="EMBL" id="MCI69729.1"/>
    </source>
</evidence>
<evidence type="ECO:0000259" key="5">
    <source>
        <dbReference type="Pfam" id="PF23256"/>
    </source>
</evidence>
<keyword evidence="7" id="KW-1185">Reference proteome</keyword>
<dbReference type="AlphaFoldDB" id="A0A392U899"/>
<name>A0A392U899_9FABA</name>
<dbReference type="EMBL" id="LXQA010761909">
    <property type="protein sequence ID" value="MCI69729.1"/>
    <property type="molecule type" value="Genomic_DNA"/>
</dbReference>
<keyword evidence="1" id="KW-0813">Transport</keyword>
<proteinExistence type="predicted"/>
<keyword evidence="2" id="KW-0633">Potassium transport</keyword>
<protein>
    <submittedName>
        <fullName evidence="6">Cation/H(+) antiporter 4-like</fullName>
    </submittedName>
</protein>
<sequence length="69" mass="7746">MVLQVSTYTAVSPPRLMHDDICYLVLDKLASIIILPFHLRWSEDGSVESADENIRSLNTKVLERAPCSS</sequence>
<reference evidence="6 7" key="1">
    <citation type="journal article" date="2018" name="Front. Plant Sci.">
        <title>Red Clover (Trifolium pratense) and Zigzag Clover (T. medium) - A Picture of Genomic Similarities and Differences.</title>
        <authorList>
            <person name="Dluhosova J."/>
            <person name="Istvanek J."/>
            <person name="Nedelnik J."/>
            <person name="Repkova J."/>
        </authorList>
    </citation>
    <scope>NUCLEOTIDE SEQUENCE [LARGE SCALE GENOMIC DNA]</scope>
    <source>
        <strain evidence="7">cv. 10/8</strain>
        <tissue evidence="6">Leaf</tissue>
    </source>
</reference>
<evidence type="ECO:0000256" key="1">
    <source>
        <dbReference type="ARBA" id="ARBA00022448"/>
    </source>
</evidence>
<accession>A0A392U899</accession>
<evidence type="ECO:0000256" key="3">
    <source>
        <dbReference type="ARBA" id="ARBA00022958"/>
    </source>
</evidence>
<keyword evidence="3" id="KW-0630">Potassium</keyword>